<keyword evidence="2" id="KW-0732">Signal</keyword>
<feature type="compositionally biased region" description="Low complexity" evidence="1">
    <location>
        <begin position="30"/>
        <end position="43"/>
    </location>
</feature>
<protein>
    <submittedName>
        <fullName evidence="3">Uncharacterized protein</fullName>
    </submittedName>
</protein>
<evidence type="ECO:0000313" key="4">
    <source>
        <dbReference type="Proteomes" id="UP000824241"/>
    </source>
</evidence>
<accession>A0A9D1DWD5</accession>
<feature type="chain" id="PRO_5039226949" evidence="2">
    <location>
        <begin position="23"/>
        <end position="198"/>
    </location>
</feature>
<comment type="caution">
    <text evidence="3">The sequence shown here is derived from an EMBL/GenBank/DDBJ whole genome shotgun (WGS) entry which is preliminary data.</text>
</comment>
<dbReference type="AlphaFoldDB" id="A0A9D1DWD5"/>
<proteinExistence type="predicted"/>
<sequence>MKRIRILLAVLCLAAVLTGCVGEDTTGRAEPVSAAAESSQPAPEAEEPAESELSDRIPMVMVNGALYYDTGEESTLDGRCGTYDGEITTTAEGSEIPLEDGQSNFGTGYPYQYTGEGQIDLLIDGKWMIFEQREGTGSQVRFGDRMVDAAGLSEETLQWLDWYNSLPADEQLKVSAIPPDLLEETGIAGTEDAAAADS</sequence>
<gene>
    <name evidence="3" type="ORF">IAB37_01370</name>
</gene>
<evidence type="ECO:0000256" key="2">
    <source>
        <dbReference type="SAM" id="SignalP"/>
    </source>
</evidence>
<reference evidence="3" key="1">
    <citation type="submission" date="2020-10" db="EMBL/GenBank/DDBJ databases">
        <authorList>
            <person name="Gilroy R."/>
        </authorList>
    </citation>
    <scope>NUCLEOTIDE SEQUENCE</scope>
    <source>
        <strain evidence="3">CHK189-12415</strain>
    </source>
</reference>
<evidence type="ECO:0000256" key="1">
    <source>
        <dbReference type="SAM" id="MobiDB-lite"/>
    </source>
</evidence>
<feature type="region of interest" description="Disordered" evidence="1">
    <location>
        <begin position="30"/>
        <end position="55"/>
    </location>
</feature>
<feature type="signal peptide" evidence="2">
    <location>
        <begin position="1"/>
        <end position="22"/>
    </location>
</feature>
<evidence type="ECO:0000313" key="3">
    <source>
        <dbReference type="EMBL" id="HIR60212.1"/>
    </source>
</evidence>
<organism evidence="3 4">
    <name type="scientific">Candidatus Faecivivens stercoravium</name>
    <dbReference type="NCBI Taxonomy" id="2840803"/>
    <lineage>
        <taxon>Bacteria</taxon>
        <taxon>Bacillati</taxon>
        <taxon>Bacillota</taxon>
        <taxon>Clostridia</taxon>
        <taxon>Eubacteriales</taxon>
        <taxon>Oscillospiraceae</taxon>
        <taxon>Oscillospiraceae incertae sedis</taxon>
        <taxon>Candidatus Faecivivens</taxon>
    </lineage>
</organism>
<name>A0A9D1DWD5_9FIRM</name>
<dbReference type="PROSITE" id="PS51257">
    <property type="entry name" value="PROKAR_LIPOPROTEIN"/>
    <property type="match status" value="1"/>
</dbReference>
<reference evidence="3" key="2">
    <citation type="journal article" date="2021" name="PeerJ">
        <title>Extensive microbial diversity within the chicken gut microbiome revealed by metagenomics and culture.</title>
        <authorList>
            <person name="Gilroy R."/>
            <person name="Ravi A."/>
            <person name="Getino M."/>
            <person name="Pursley I."/>
            <person name="Horton D.L."/>
            <person name="Alikhan N.F."/>
            <person name="Baker D."/>
            <person name="Gharbi K."/>
            <person name="Hall N."/>
            <person name="Watson M."/>
            <person name="Adriaenssens E.M."/>
            <person name="Foster-Nyarko E."/>
            <person name="Jarju S."/>
            <person name="Secka A."/>
            <person name="Antonio M."/>
            <person name="Oren A."/>
            <person name="Chaudhuri R.R."/>
            <person name="La Ragione R."/>
            <person name="Hildebrand F."/>
            <person name="Pallen M.J."/>
        </authorList>
    </citation>
    <scope>NUCLEOTIDE SEQUENCE</scope>
    <source>
        <strain evidence="3">CHK189-12415</strain>
    </source>
</reference>
<dbReference type="Proteomes" id="UP000824241">
    <property type="component" value="Unassembled WGS sequence"/>
</dbReference>
<dbReference type="EMBL" id="DVHA01000044">
    <property type="protein sequence ID" value="HIR60212.1"/>
    <property type="molecule type" value="Genomic_DNA"/>
</dbReference>